<dbReference type="Proteomes" id="UP000503088">
    <property type="component" value="Chromosome"/>
</dbReference>
<feature type="repeat" description="TPR" evidence="6">
    <location>
        <begin position="52"/>
        <end position="85"/>
    </location>
</feature>
<comment type="subcellular location">
    <subcellularLocation>
        <location evidence="1">Cytoplasm</location>
    </subcellularLocation>
</comment>
<reference evidence="7 8" key="1">
    <citation type="submission" date="2020-01" db="EMBL/GenBank/DDBJ databases">
        <authorList>
            <person name="Gulvik C.A."/>
            <person name="Batra D.G."/>
        </authorList>
    </citation>
    <scope>NUCLEOTIDE SEQUENCE [LARGE SCALE GENOMIC DNA]</scope>
    <source>
        <strain evidence="7 8">W9323</strain>
    </source>
</reference>
<dbReference type="SUPFAM" id="SSF48452">
    <property type="entry name" value="TPR-like"/>
    <property type="match status" value="1"/>
</dbReference>
<evidence type="ECO:0000256" key="6">
    <source>
        <dbReference type="PROSITE-ProRule" id="PRU00339"/>
    </source>
</evidence>
<accession>A0A7D3XIP6</accession>
<dbReference type="Pfam" id="PF13424">
    <property type="entry name" value="TPR_12"/>
    <property type="match status" value="1"/>
</dbReference>
<evidence type="ECO:0000313" key="8">
    <source>
        <dbReference type="Proteomes" id="UP000503088"/>
    </source>
</evidence>
<dbReference type="InterPro" id="IPR011990">
    <property type="entry name" value="TPR-like_helical_dom_sf"/>
</dbReference>
<sequence>MEGILSILFIMFDLWIVLGSVHMSNKDWQKAESCFHTALCLKNTPLNEKRLTTAYSRLGVLYMARGQANQALEVIEKAINNAKTYNDAPRLCSSLQIMGDLYRLKGEDERSLQYYQQIIELAKKYKYKKKEYQALNRLVQRWEGINKRQLQKNLINEYIEQSN</sequence>
<evidence type="ECO:0000256" key="5">
    <source>
        <dbReference type="ARBA" id="ARBA00038253"/>
    </source>
</evidence>
<comment type="similarity">
    <text evidence="5">Belongs to the Rap family.</text>
</comment>
<organism evidence="7 8">
    <name type="scientific">Kroppenstedtia pulmonis</name>
    <dbReference type="NCBI Taxonomy" id="1380685"/>
    <lineage>
        <taxon>Bacteria</taxon>
        <taxon>Bacillati</taxon>
        <taxon>Bacillota</taxon>
        <taxon>Bacilli</taxon>
        <taxon>Bacillales</taxon>
        <taxon>Thermoactinomycetaceae</taxon>
        <taxon>Kroppenstedtia</taxon>
    </lineage>
</organism>
<keyword evidence="3" id="KW-0677">Repeat</keyword>
<dbReference type="InterPro" id="IPR019734">
    <property type="entry name" value="TPR_rpt"/>
</dbReference>
<evidence type="ECO:0000256" key="1">
    <source>
        <dbReference type="ARBA" id="ARBA00004496"/>
    </source>
</evidence>
<evidence type="ECO:0000256" key="3">
    <source>
        <dbReference type="ARBA" id="ARBA00022737"/>
    </source>
</evidence>
<keyword evidence="8" id="KW-1185">Reference proteome</keyword>
<evidence type="ECO:0000256" key="2">
    <source>
        <dbReference type="ARBA" id="ARBA00022490"/>
    </source>
</evidence>
<name>A0A7D3XIP6_9BACL</name>
<dbReference type="PANTHER" id="PTHR46630:SF1">
    <property type="entry name" value="TETRATRICOPEPTIDE REPEAT PROTEIN 29"/>
    <property type="match status" value="1"/>
</dbReference>
<proteinExistence type="inferred from homology"/>
<dbReference type="InterPro" id="IPR051476">
    <property type="entry name" value="Bac_ResReg_Asp_Phosphatase"/>
</dbReference>
<dbReference type="Gene3D" id="1.25.40.10">
    <property type="entry name" value="Tetratricopeptide repeat domain"/>
    <property type="match status" value="1"/>
</dbReference>
<keyword evidence="2" id="KW-0963">Cytoplasm</keyword>
<dbReference type="PROSITE" id="PS50005">
    <property type="entry name" value="TPR"/>
    <property type="match status" value="1"/>
</dbReference>
<dbReference type="Pfam" id="PF13176">
    <property type="entry name" value="TPR_7"/>
    <property type="match status" value="1"/>
</dbReference>
<gene>
    <name evidence="7" type="ORF">GXN76_09135</name>
</gene>
<keyword evidence="4 6" id="KW-0802">TPR repeat</keyword>
<dbReference type="GO" id="GO:0005737">
    <property type="term" value="C:cytoplasm"/>
    <property type="evidence" value="ECO:0007669"/>
    <property type="project" value="UniProtKB-SubCell"/>
</dbReference>
<dbReference type="PANTHER" id="PTHR46630">
    <property type="entry name" value="TETRATRICOPEPTIDE REPEAT PROTEIN 29"/>
    <property type="match status" value="1"/>
</dbReference>
<dbReference type="AlphaFoldDB" id="A0A7D3XIP6"/>
<evidence type="ECO:0000313" key="7">
    <source>
        <dbReference type="EMBL" id="QKG84624.1"/>
    </source>
</evidence>
<dbReference type="KEGG" id="kpul:GXN76_09135"/>
<dbReference type="SMART" id="SM00028">
    <property type="entry name" value="TPR"/>
    <property type="match status" value="3"/>
</dbReference>
<dbReference type="EMBL" id="CP048104">
    <property type="protein sequence ID" value="QKG84624.1"/>
    <property type="molecule type" value="Genomic_DNA"/>
</dbReference>
<evidence type="ECO:0000256" key="4">
    <source>
        <dbReference type="ARBA" id="ARBA00022803"/>
    </source>
</evidence>
<protein>
    <submittedName>
        <fullName evidence="7">Tetratricopeptide repeat protein</fullName>
    </submittedName>
</protein>